<evidence type="ECO:0000313" key="2">
    <source>
        <dbReference type="EMBL" id="SVD68440.1"/>
    </source>
</evidence>
<feature type="non-terminal residue" evidence="2">
    <location>
        <position position="87"/>
    </location>
</feature>
<protein>
    <submittedName>
        <fullName evidence="2">Uncharacterized protein</fullName>
    </submittedName>
</protein>
<gene>
    <name evidence="2" type="ORF">METZ01_LOCUS421294</name>
</gene>
<accession>A0A382XC88</accession>
<evidence type="ECO:0000256" key="1">
    <source>
        <dbReference type="SAM" id="MobiDB-lite"/>
    </source>
</evidence>
<sequence length="87" mass="9486">VGEADDGDEESHERLAGVDDTIANRGDDAADTAKDGGEHPAVEHIEVHVGAAQFRCFEMFQCQHDKGEQGEDEQLELRDHVACRVGL</sequence>
<name>A0A382XC88_9ZZZZ</name>
<organism evidence="2">
    <name type="scientific">marine metagenome</name>
    <dbReference type="NCBI Taxonomy" id="408172"/>
    <lineage>
        <taxon>unclassified sequences</taxon>
        <taxon>metagenomes</taxon>
        <taxon>ecological metagenomes</taxon>
    </lineage>
</organism>
<dbReference type="EMBL" id="UINC01166466">
    <property type="protein sequence ID" value="SVD68440.1"/>
    <property type="molecule type" value="Genomic_DNA"/>
</dbReference>
<dbReference type="AlphaFoldDB" id="A0A382XC88"/>
<feature type="compositionally biased region" description="Acidic residues" evidence="1">
    <location>
        <begin position="1"/>
        <end position="10"/>
    </location>
</feature>
<reference evidence="2" key="1">
    <citation type="submission" date="2018-05" db="EMBL/GenBank/DDBJ databases">
        <authorList>
            <person name="Lanie J.A."/>
            <person name="Ng W.-L."/>
            <person name="Kazmierczak K.M."/>
            <person name="Andrzejewski T.M."/>
            <person name="Davidsen T.M."/>
            <person name="Wayne K.J."/>
            <person name="Tettelin H."/>
            <person name="Glass J.I."/>
            <person name="Rusch D."/>
            <person name="Podicherti R."/>
            <person name="Tsui H.-C.T."/>
            <person name="Winkler M.E."/>
        </authorList>
    </citation>
    <scope>NUCLEOTIDE SEQUENCE</scope>
</reference>
<proteinExistence type="predicted"/>
<feature type="non-terminal residue" evidence="2">
    <location>
        <position position="1"/>
    </location>
</feature>
<feature type="region of interest" description="Disordered" evidence="1">
    <location>
        <begin position="1"/>
        <end position="39"/>
    </location>
</feature>
<feature type="compositionally biased region" description="Basic and acidic residues" evidence="1">
    <location>
        <begin position="25"/>
        <end position="39"/>
    </location>
</feature>